<dbReference type="EMBL" id="LPUY01000084">
    <property type="protein sequence ID" value="KUP91886.1"/>
    <property type="molecule type" value="Genomic_DNA"/>
</dbReference>
<protein>
    <submittedName>
        <fullName evidence="1">Uncharacterized protein</fullName>
    </submittedName>
</protein>
<accession>A0A132BUK3</accession>
<evidence type="ECO:0000313" key="1">
    <source>
        <dbReference type="EMBL" id="KUP91886.1"/>
    </source>
</evidence>
<comment type="caution">
    <text evidence="1">The sequence shown here is derived from an EMBL/GenBank/DDBJ whole genome shotgun (WGS) entry which is preliminary data.</text>
</comment>
<organism evidence="1 2">
    <name type="scientific">Tritonibacter horizontis</name>
    <dbReference type="NCBI Taxonomy" id="1768241"/>
    <lineage>
        <taxon>Bacteria</taxon>
        <taxon>Pseudomonadati</taxon>
        <taxon>Pseudomonadota</taxon>
        <taxon>Alphaproteobacteria</taxon>
        <taxon>Rhodobacterales</taxon>
        <taxon>Paracoccaceae</taxon>
        <taxon>Tritonibacter</taxon>
    </lineage>
</organism>
<dbReference type="PATRIC" id="fig|1768241.3.peg.3406"/>
<dbReference type="Proteomes" id="UP000068382">
    <property type="component" value="Unassembled WGS sequence"/>
</dbReference>
<name>A0A132BUK3_9RHOB</name>
<keyword evidence="2" id="KW-1185">Reference proteome</keyword>
<evidence type="ECO:0000313" key="2">
    <source>
        <dbReference type="Proteomes" id="UP000068382"/>
    </source>
</evidence>
<gene>
    <name evidence="1" type="ORF">TRIHO_32600</name>
</gene>
<proteinExistence type="predicted"/>
<reference evidence="1 2" key="1">
    <citation type="submission" date="2015-12" db="EMBL/GenBank/DDBJ databases">
        <title>Genome sequence of the marine Rhodobacteraceae strain O3.65, Candidatus Tritonibacter horizontis.</title>
        <authorList>
            <person name="Poehlein A."/>
            <person name="Giebel H.A."/>
            <person name="Voget S."/>
            <person name="Brinkhoff T."/>
        </authorList>
    </citation>
    <scope>NUCLEOTIDE SEQUENCE [LARGE SCALE GENOMIC DNA]</scope>
    <source>
        <strain evidence="1 2">O3.65</strain>
    </source>
</reference>
<dbReference type="AlphaFoldDB" id="A0A132BUK3"/>
<sequence length="62" mass="6406">MRLELGGADKGIIDGLKALGCFTEIIAFQLRVFLPHGDGIDTGSILARIVGQAPDAPSVAAE</sequence>